<protein>
    <submittedName>
        <fullName evidence="1">Uncharacterized protein</fullName>
    </submittedName>
</protein>
<dbReference type="Proteomes" id="UP001148737">
    <property type="component" value="Unassembled WGS sequence"/>
</dbReference>
<dbReference type="EMBL" id="JANAKD010000015">
    <property type="protein sequence ID" value="KAJ3499295.1"/>
    <property type="molecule type" value="Genomic_DNA"/>
</dbReference>
<name>A0ACC1R965_9HYPO</name>
<accession>A0ACC1R965</accession>
<proteinExistence type="predicted"/>
<organism evidence="1 2">
    <name type="scientific">Lecanicillium saksenae</name>
    <dbReference type="NCBI Taxonomy" id="468837"/>
    <lineage>
        <taxon>Eukaryota</taxon>
        <taxon>Fungi</taxon>
        <taxon>Dikarya</taxon>
        <taxon>Ascomycota</taxon>
        <taxon>Pezizomycotina</taxon>
        <taxon>Sordariomycetes</taxon>
        <taxon>Hypocreomycetidae</taxon>
        <taxon>Hypocreales</taxon>
        <taxon>Cordycipitaceae</taxon>
        <taxon>Lecanicillium</taxon>
    </lineage>
</organism>
<comment type="caution">
    <text evidence="1">The sequence shown here is derived from an EMBL/GenBank/DDBJ whole genome shotgun (WGS) entry which is preliminary data.</text>
</comment>
<keyword evidence="2" id="KW-1185">Reference proteome</keyword>
<evidence type="ECO:0000313" key="1">
    <source>
        <dbReference type="EMBL" id="KAJ3499295.1"/>
    </source>
</evidence>
<reference evidence="1" key="1">
    <citation type="submission" date="2022-07" db="EMBL/GenBank/DDBJ databases">
        <title>Genome Sequence of Lecanicillium saksenae.</title>
        <authorList>
            <person name="Buettner E."/>
        </authorList>
    </citation>
    <scope>NUCLEOTIDE SEQUENCE</scope>
    <source>
        <strain evidence="1">VT-O1</strain>
    </source>
</reference>
<gene>
    <name evidence="1" type="ORF">NLG97_g443</name>
</gene>
<evidence type="ECO:0000313" key="2">
    <source>
        <dbReference type="Proteomes" id="UP001148737"/>
    </source>
</evidence>
<sequence length="396" mass="43832">MSSLALEVAAHAAKVGETASIKAVYRHNDIHLGRHMARAYQKFGIPVPEDVLAATKFETDDSSIKKTHGIVASRPDEFDTEYLSLVDIGTPPQRVNLLFDSGSSDLWVFSSELPQDQVDGQRLFNPAKSRTASLLEGLTWHAEYADLSDAQGVVYNDVVTVGNLTVQNQAVEVARKVSQDFVSDPESSGVMGLSFGYGNNVEPTQQNTWFNNILPNLTQGLFTANLHYKADGNYNFGYIDPDEHIGEMVYTPVDDTYGSWMFNVSGYKIGNKSFQPQTLFSLADTGTTLLLLPEDITKSYYEDVEGAYLDTKQPGWAFNCNAELPDFSFAVKNELFTIPGRYIKRGPVRGRKGKCKGAIQKSPREYPLFGCTALQVALVAFDIENVRIGWGHKKLV</sequence>